<comment type="similarity">
    <text evidence="1">Belongs to the pseudouridine synthase TruB family.</text>
</comment>
<accession>A0AAJ7L6T9</accession>
<dbReference type="Proteomes" id="UP000694867">
    <property type="component" value="Unplaced"/>
</dbReference>
<gene>
    <name evidence="5" type="primary">LOC100905731</name>
</gene>
<dbReference type="GO" id="GO:0006396">
    <property type="term" value="P:RNA processing"/>
    <property type="evidence" value="ECO:0007669"/>
    <property type="project" value="InterPro"/>
</dbReference>
<sequence>MRERIITKAHEAYKLLRGVVCVHKEAFRGGTRVTHELKAALASELNGMIPRPQEQRIEISGSFEEEKFQVVQRSSLADHVLVAGPLYDKSDISIVPLSLPLYMSSGLCLLGLAPKRDMFKLKTTPLVSTYEMKCVLGIMTDDGTTNGRIRERSRYHHVHQAIIERYLSSVQAGFQRQGFEYAGVDMDSQEAYELASKGLLRPQQPTMPLIYALRCTEFDAPSFTLEVQVINGDDVYLRTLVCDLALKLKTTAALDKMRRTRYGPFTLDMALIKHLYSVENVLDNIEEIRPTVDKLLYPNIFKVADSTEETLTVVPELRVAKCRGVHRPWTVLVISTLISASFVFRATTAQQCAESNRVNFPGFACCNDTLDSDSGWKLLCSTDGEIPTEPPEAEAATEPTEIDATDPNRLSKAVRVANGTTAQQQETVPTTEATRRDFAAGDPLSESNSLQPSGRPAPAASTETVEVGGDTEFPERNATTEPSTAPKDPNALLFPLEYPSANSIEMPPAFVTEAPAPSVPSQASTTSLPKTRSRRSAVGIDDFILSSEYEAVDPAVEIEYHKKPFGSSLKVGGRDERLVCLRGKFGESHLDI</sequence>
<dbReference type="InterPro" id="IPR020103">
    <property type="entry name" value="PsdUridine_synth_cat_dom_sf"/>
</dbReference>
<feature type="compositionally biased region" description="Polar residues" evidence="2">
    <location>
        <begin position="418"/>
        <end position="432"/>
    </location>
</feature>
<feature type="region of interest" description="Disordered" evidence="2">
    <location>
        <begin position="514"/>
        <end position="533"/>
    </location>
</feature>
<evidence type="ECO:0000259" key="3">
    <source>
        <dbReference type="Pfam" id="PF01509"/>
    </source>
</evidence>
<dbReference type="RefSeq" id="XP_018495811.2">
    <property type="nucleotide sequence ID" value="XM_018640295.2"/>
</dbReference>
<feature type="compositionally biased region" description="Polar residues" evidence="2">
    <location>
        <begin position="519"/>
        <end position="530"/>
    </location>
</feature>
<protein>
    <submittedName>
        <fullName evidence="5">Uncharacterized protein LOC100905731</fullName>
    </submittedName>
</protein>
<dbReference type="KEGG" id="goe:100905731"/>
<proteinExistence type="inferred from homology"/>
<evidence type="ECO:0000256" key="2">
    <source>
        <dbReference type="SAM" id="MobiDB-lite"/>
    </source>
</evidence>
<organism evidence="4 5">
    <name type="scientific">Galendromus occidentalis</name>
    <name type="common">western predatory mite</name>
    <dbReference type="NCBI Taxonomy" id="34638"/>
    <lineage>
        <taxon>Eukaryota</taxon>
        <taxon>Metazoa</taxon>
        <taxon>Ecdysozoa</taxon>
        <taxon>Arthropoda</taxon>
        <taxon>Chelicerata</taxon>
        <taxon>Arachnida</taxon>
        <taxon>Acari</taxon>
        <taxon>Parasitiformes</taxon>
        <taxon>Mesostigmata</taxon>
        <taxon>Gamasina</taxon>
        <taxon>Phytoseioidea</taxon>
        <taxon>Phytoseiidae</taxon>
        <taxon>Typhlodrominae</taxon>
        <taxon>Galendromus</taxon>
    </lineage>
</organism>
<dbReference type="GO" id="GO:0009982">
    <property type="term" value="F:pseudouridine synthase activity"/>
    <property type="evidence" value="ECO:0007669"/>
    <property type="project" value="InterPro"/>
</dbReference>
<feature type="domain" description="Pseudouridine synthase II N-terminal" evidence="3">
    <location>
        <begin position="129"/>
        <end position="232"/>
    </location>
</feature>
<dbReference type="PANTHER" id="PTHR13195">
    <property type="entry name" value="PSEUDOURIDINE SYNTHASE-RELATED"/>
    <property type="match status" value="1"/>
</dbReference>
<dbReference type="InterPro" id="IPR039048">
    <property type="entry name" value="Trub2"/>
</dbReference>
<dbReference type="AlphaFoldDB" id="A0AAJ7L6T9"/>
<evidence type="ECO:0000313" key="5">
    <source>
        <dbReference type="RefSeq" id="XP_018495811.2"/>
    </source>
</evidence>
<feature type="region of interest" description="Disordered" evidence="2">
    <location>
        <begin position="440"/>
        <end position="492"/>
    </location>
</feature>
<dbReference type="InterPro" id="IPR002501">
    <property type="entry name" value="PsdUridine_synth_N"/>
</dbReference>
<dbReference type="PANTHER" id="PTHR13195:SF0">
    <property type="entry name" value="PSEUDOURIDYLATE SYNTHASE TRUB2, MITOCHONDRIAL"/>
    <property type="match status" value="1"/>
</dbReference>
<evidence type="ECO:0000313" key="4">
    <source>
        <dbReference type="Proteomes" id="UP000694867"/>
    </source>
</evidence>
<dbReference type="GeneID" id="100905731"/>
<dbReference type="GO" id="GO:0003723">
    <property type="term" value="F:RNA binding"/>
    <property type="evidence" value="ECO:0007669"/>
    <property type="project" value="InterPro"/>
</dbReference>
<dbReference type="GO" id="GO:0001522">
    <property type="term" value="P:pseudouridine synthesis"/>
    <property type="evidence" value="ECO:0007669"/>
    <property type="project" value="InterPro"/>
</dbReference>
<dbReference type="Gene3D" id="3.30.2350.10">
    <property type="entry name" value="Pseudouridine synthase"/>
    <property type="match status" value="1"/>
</dbReference>
<evidence type="ECO:0000256" key="1">
    <source>
        <dbReference type="ARBA" id="ARBA00008999"/>
    </source>
</evidence>
<feature type="region of interest" description="Disordered" evidence="2">
    <location>
        <begin position="382"/>
        <end position="408"/>
    </location>
</feature>
<dbReference type="SUPFAM" id="SSF55120">
    <property type="entry name" value="Pseudouridine synthase"/>
    <property type="match status" value="1"/>
</dbReference>
<reference evidence="5" key="1">
    <citation type="submission" date="2025-08" db="UniProtKB">
        <authorList>
            <consortium name="RefSeq"/>
        </authorList>
    </citation>
    <scope>IDENTIFICATION</scope>
</reference>
<dbReference type="Pfam" id="PF01509">
    <property type="entry name" value="TruB_N"/>
    <property type="match status" value="1"/>
</dbReference>
<name>A0AAJ7L6T9_9ACAR</name>
<feature type="region of interest" description="Disordered" evidence="2">
    <location>
        <begin position="416"/>
        <end position="435"/>
    </location>
</feature>
<keyword evidence="4" id="KW-1185">Reference proteome</keyword>